<dbReference type="AlphaFoldDB" id="A0AAN6D9R1"/>
<organism evidence="2 5">
    <name type="scientific">Ogataea haglerorum</name>
    <dbReference type="NCBI Taxonomy" id="1937702"/>
    <lineage>
        <taxon>Eukaryota</taxon>
        <taxon>Fungi</taxon>
        <taxon>Dikarya</taxon>
        <taxon>Ascomycota</taxon>
        <taxon>Saccharomycotina</taxon>
        <taxon>Pichiomycetes</taxon>
        <taxon>Pichiales</taxon>
        <taxon>Pichiaceae</taxon>
        <taxon>Ogataea</taxon>
    </lineage>
</organism>
<name>A0AAN6D9R1_9ASCO</name>
<protein>
    <submittedName>
        <fullName evidence="2">Uncharacterized protein</fullName>
    </submittedName>
</protein>
<evidence type="ECO:0000313" key="5">
    <source>
        <dbReference type="Proteomes" id="UP000738402"/>
    </source>
</evidence>
<gene>
    <name evidence="2" type="ORF">KL933_000351</name>
    <name evidence="3" type="ORF">KL946_000349</name>
</gene>
<evidence type="ECO:0000313" key="4">
    <source>
        <dbReference type="Proteomes" id="UP000697297"/>
    </source>
</evidence>
<evidence type="ECO:0000313" key="3">
    <source>
        <dbReference type="EMBL" id="KAG7769066.1"/>
    </source>
</evidence>
<dbReference type="EMBL" id="JAHLUH010000001">
    <property type="protein sequence ID" value="KAG7730556.1"/>
    <property type="molecule type" value="Genomic_DNA"/>
</dbReference>
<evidence type="ECO:0000313" key="2">
    <source>
        <dbReference type="EMBL" id="KAG7730556.1"/>
    </source>
</evidence>
<comment type="caution">
    <text evidence="2">The sequence shown here is derived from an EMBL/GenBank/DDBJ whole genome shotgun (WGS) entry which is preliminary data.</text>
</comment>
<dbReference type="EMBL" id="JAHLUN010000001">
    <property type="protein sequence ID" value="KAG7769066.1"/>
    <property type="molecule type" value="Genomic_DNA"/>
</dbReference>
<accession>A0AAN6D9R1</accession>
<dbReference type="Proteomes" id="UP000697297">
    <property type="component" value="Unassembled WGS sequence"/>
</dbReference>
<feature type="region of interest" description="Disordered" evidence="1">
    <location>
        <begin position="23"/>
        <end position="52"/>
    </location>
</feature>
<reference evidence="2 4" key="1">
    <citation type="journal article" date="2021" name="G3 (Bethesda)">
        <title>Genomic diversity, chromosomal rearrangements, and interspecies hybridization in the ogataea polymorpha species complex.</title>
        <authorList>
            <person name="Hanson S.J."/>
            <person name="Cinneide E.O."/>
            <person name="Salzberg L.I."/>
            <person name="Wolfe K.H."/>
            <person name="McGowan J."/>
            <person name="Fitzpatrick D.A."/>
            <person name="Matlin K."/>
        </authorList>
    </citation>
    <scope>NUCLEOTIDE SEQUENCE</scope>
    <source>
        <strain evidence="3">81-436-3</strain>
        <strain evidence="2">83-405-1</strain>
    </source>
</reference>
<dbReference type="Proteomes" id="UP000738402">
    <property type="component" value="Unassembled WGS sequence"/>
</dbReference>
<proteinExistence type="predicted"/>
<feature type="region of interest" description="Disordered" evidence="1">
    <location>
        <begin position="237"/>
        <end position="269"/>
    </location>
</feature>
<feature type="region of interest" description="Disordered" evidence="1">
    <location>
        <begin position="314"/>
        <end position="345"/>
    </location>
</feature>
<keyword evidence="4" id="KW-1185">Reference proteome</keyword>
<evidence type="ECO:0000256" key="1">
    <source>
        <dbReference type="SAM" id="MobiDB-lite"/>
    </source>
</evidence>
<sequence length="404" mass="45366">MDPLHAAVVAEAAARAIKNYEDGDGVWPENPGAQGRHNGVDSAHSSKDEPQEKFVLDPALQLELEKYGKQETREAHDLEHKKQDGQLFVTSVCTRCKKEFTQMPDKQYRLCSHCRELQRQRSRRWQMRTKEKQGVCRRCGVEIPPEHAQFVLCENCRMSLRSRKASRAALGKCVHCSGPNDSIDAKFKVCSRCRQNDKIRRSNLEKIGACNRCAKRLKESDRDHKVCEKCRTKKKRGLSVQSPPNKRVALAEQSHDGRKHSRQQASAEAVAAAVLNGQQSGHDQGILLPENFHNLPHIHHSQLNQQLNQQLHQELSQLGQDHSSSNTDEEEVGGESNDEEVGGSLTIPNPDRLCLKCGNHIHIDDLSFNPAANICSKCLEHDDDPETTANLFMNPEGDVIGKHA</sequence>
<feature type="compositionally biased region" description="Acidic residues" evidence="1">
    <location>
        <begin position="327"/>
        <end position="341"/>
    </location>
</feature>